<protein>
    <submittedName>
        <fullName evidence="7">Predicted metalloprotease</fullName>
    </submittedName>
</protein>
<comment type="subcellular location">
    <subcellularLocation>
        <location evidence="1">Membrane</location>
        <topology evidence="1">Single-pass membrane protein</topology>
    </subcellularLocation>
</comment>
<evidence type="ECO:0000256" key="6">
    <source>
        <dbReference type="SAM" id="Phobius"/>
    </source>
</evidence>
<name>A0A448N2J7_9ACTN</name>
<evidence type="ECO:0000256" key="1">
    <source>
        <dbReference type="ARBA" id="ARBA00004167"/>
    </source>
</evidence>
<keyword evidence="3 6" id="KW-1133">Transmembrane helix</keyword>
<organism evidence="7 8">
    <name type="scientific">Arachnia propionica</name>
    <dbReference type="NCBI Taxonomy" id="1750"/>
    <lineage>
        <taxon>Bacteria</taxon>
        <taxon>Bacillati</taxon>
        <taxon>Actinomycetota</taxon>
        <taxon>Actinomycetes</taxon>
        <taxon>Propionibacteriales</taxon>
        <taxon>Propionibacteriaceae</taxon>
        <taxon>Arachnia</taxon>
    </lineage>
</organism>
<evidence type="ECO:0000256" key="5">
    <source>
        <dbReference type="SAM" id="MobiDB-lite"/>
    </source>
</evidence>
<dbReference type="PANTHER" id="PTHR30168">
    <property type="entry name" value="PUTATIVE MEMBRANE PROTEIN YPFJ"/>
    <property type="match status" value="1"/>
</dbReference>
<dbReference type="InterPro" id="IPR007343">
    <property type="entry name" value="Uncharacterised_pept_Zn_put"/>
</dbReference>
<dbReference type="GO" id="GO:0006508">
    <property type="term" value="P:proteolysis"/>
    <property type="evidence" value="ECO:0007669"/>
    <property type="project" value="UniProtKB-KW"/>
</dbReference>
<accession>A0A448N2J7</accession>
<keyword evidence="2 6" id="KW-0812">Transmembrane</keyword>
<sequence>MQPFPSQYAAPGQVPPGNVSPYYGTTFRPAWQQPNLRRPDRGPRLPVVLGCLLVPFLLIIGVGAIVNSSSQDTSSAPYTTSEPRITPMWTATPGRTATPEKTATPRTRPSSQPTVSLPQVEVPSLPSWLPSREWKDLPTTSNKAPTGLIDHPVYKANYPVGNCPTSPKGFKNRESHTAYYESLIACLQEVWRPYLTALGVEQKSVDLVAYESNVNTPCGSDNQNLTAFYCPSNTTIYVSRKKYEYDADYGQYAAQTAIHEHFHHVQNQLGILSMSKKFDADEMEVSRRIELQDICSTSRLQLTLNLGITADDYKSFLKTPLGDEEHGTKETIIHWKNRGFYMTTLQGCNTWGVSSREVA</sequence>
<keyword evidence="7" id="KW-0378">Hydrolase</keyword>
<feature type="transmembrane region" description="Helical" evidence="6">
    <location>
        <begin position="45"/>
        <end position="66"/>
    </location>
</feature>
<evidence type="ECO:0000256" key="4">
    <source>
        <dbReference type="ARBA" id="ARBA00023136"/>
    </source>
</evidence>
<dbReference type="GO" id="GO:0008237">
    <property type="term" value="F:metallopeptidase activity"/>
    <property type="evidence" value="ECO:0007669"/>
    <property type="project" value="UniProtKB-KW"/>
</dbReference>
<feature type="compositionally biased region" description="Polar residues" evidence="5">
    <location>
        <begin position="93"/>
        <end position="117"/>
    </location>
</feature>
<dbReference type="Pfam" id="PF04228">
    <property type="entry name" value="Zn_peptidase"/>
    <property type="match status" value="1"/>
</dbReference>
<feature type="region of interest" description="Disordered" evidence="5">
    <location>
        <begin position="1"/>
        <end position="21"/>
    </location>
</feature>
<evidence type="ECO:0000313" key="7">
    <source>
        <dbReference type="EMBL" id="VEH71610.1"/>
    </source>
</evidence>
<feature type="compositionally biased region" description="Polar residues" evidence="5">
    <location>
        <begin position="69"/>
        <end position="83"/>
    </location>
</feature>
<keyword evidence="7" id="KW-0482">Metalloprotease</keyword>
<evidence type="ECO:0000256" key="3">
    <source>
        <dbReference type="ARBA" id="ARBA00022989"/>
    </source>
</evidence>
<dbReference type="EMBL" id="LR134406">
    <property type="protein sequence ID" value="VEH71610.1"/>
    <property type="molecule type" value="Genomic_DNA"/>
</dbReference>
<keyword evidence="7" id="KW-0645">Protease</keyword>
<dbReference type="AlphaFoldDB" id="A0A448N2J7"/>
<keyword evidence="8" id="KW-1185">Reference proteome</keyword>
<dbReference type="GO" id="GO:0016020">
    <property type="term" value="C:membrane"/>
    <property type="evidence" value="ECO:0007669"/>
    <property type="project" value="UniProtKB-SubCell"/>
</dbReference>
<reference evidence="7 8" key="1">
    <citation type="submission" date="2018-12" db="EMBL/GenBank/DDBJ databases">
        <authorList>
            <consortium name="Pathogen Informatics"/>
        </authorList>
    </citation>
    <scope>NUCLEOTIDE SEQUENCE [LARGE SCALE GENOMIC DNA]</scope>
    <source>
        <strain evidence="7 8">NCTC12967</strain>
    </source>
</reference>
<proteinExistence type="predicted"/>
<gene>
    <name evidence="7" type="ORF">NCTC12967_02936</name>
</gene>
<dbReference type="Proteomes" id="UP000273044">
    <property type="component" value="Chromosome"/>
</dbReference>
<evidence type="ECO:0000256" key="2">
    <source>
        <dbReference type="ARBA" id="ARBA00022692"/>
    </source>
</evidence>
<feature type="region of interest" description="Disordered" evidence="5">
    <location>
        <begin position="69"/>
        <end position="119"/>
    </location>
</feature>
<keyword evidence="4 6" id="KW-0472">Membrane</keyword>
<dbReference type="PANTHER" id="PTHR30168:SF0">
    <property type="entry name" value="INNER MEMBRANE PROTEIN"/>
    <property type="match status" value="1"/>
</dbReference>
<evidence type="ECO:0000313" key="8">
    <source>
        <dbReference type="Proteomes" id="UP000273044"/>
    </source>
</evidence>